<sequence>MERKLNRLGWGIETEKIKKRSMEKSQKKAE</sequence>
<reference evidence="1" key="1">
    <citation type="journal article" date="2015" name="Nature">
        <title>Complex archaea that bridge the gap between prokaryotes and eukaryotes.</title>
        <authorList>
            <person name="Spang A."/>
            <person name="Saw J.H."/>
            <person name="Jorgensen S.L."/>
            <person name="Zaremba-Niedzwiedzka K."/>
            <person name="Martijn J."/>
            <person name="Lind A.E."/>
            <person name="van Eijk R."/>
            <person name="Schleper C."/>
            <person name="Guy L."/>
            <person name="Ettema T.J."/>
        </authorList>
    </citation>
    <scope>NUCLEOTIDE SEQUENCE</scope>
</reference>
<dbReference type="EMBL" id="LAZR01002326">
    <property type="protein sequence ID" value="KKN31452.1"/>
    <property type="molecule type" value="Genomic_DNA"/>
</dbReference>
<dbReference type="AlphaFoldDB" id="A0A0F9Q389"/>
<proteinExistence type="predicted"/>
<name>A0A0F9Q389_9ZZZZ</name>
<gene>
    <name evidence="1" type="ORF">LCGC14_0823650</name>
</gene>
<organism evidence="1">
    <name type="scientific">marine sediment metagenome</name>
    <dbReference type="NCBI Taxonomy" id="412755"/>
    <lineage>
        <taxon>unclassified sequences</taxon>
        <taxon>metagenomes</taxon>
        <taxon>ecological metagenomes</taxon>
    </lineage>
</organism>
<evidence type="ECO:0000313" key="1">
    <source>
        <dbReference type="EMBL" id="KKN31452.1"/>
    </source>
</evidence>
<comment type="caution">
    <text evidence="1">The sequence shown here is derived from an EMBL/GenBank/DDBJ whole genome shotgun (WGS) entry which is preliminary data.</text>
</comment>
<accession>A0A0F9Q389</accession>
<protein>
    <submittedName>
        <fullName evidence="1">Uncharacterized protein</fullName>
    </submittedName>
</protein>